<comment type="similarity">
    <text evidence="1 2">Belongs to the OprB family.</text>
</comment>
<gene>
    <name evidence="3" type="ORF">LWC05_02690</name>
</gene>
<comment type="caution">
    <text evidence="3">The sequence shown here is derived from an EMBL/GenBank/DDBJ whole genome shotgun (WGS) entry which is preliminary data.</text>
</comment>
<reference evidence="3 4" key="1">
    <citation type="submission" date="2021-12" db="EMBL/GenBank/DDBJ databases">
        <title>Genome sequence of Acetobacter sicerae DmPark20a_162.</title>
        <authorList>
            <person name="Chaston J.M."/>
        </authorList>
    </citation>
    <scope>NUCLEOTIDE SEQUENCE [LARGE SCALE GENOMIC DNA]</scope>
    <source>
        <strain evidence="3 4">DmPark20a_162</strain>
    </source>
</reference>
<proteinExistence type="inferred from homology"/>
<accession>A0ABS8VWG4</accession>
<dbReference type="InterPro" id="IPR007049">
    <property type="entry name" value="Carb-sel_porin_OprB"/>
</dbReference>
<dbReference type="InterPro" id="IPR052932">
    <property type="entry name" value="OprB_Porin"/>
</dbReference>
<organism evidence="3 4">
    <name type="scientific">Acetobacter sicerae</name>
    <dbReference type="NCBI Taxonomy" id="85325"/>
    <lineage>
        <taxon>Bacteria</taxon>
        <taxon>Pseudomonadati</taxon>
        <taxon>Pseudomonadota</taxon>
        <taxon>Alphaproteobacteria</taxon>
        <taxon>Acetobacterales</taxon>
        <taxon>Acetobacteraceae</taxon>
        <taxon>Acetobacter</taxon>
    </lineage>
</organism>
<evidence type="ECO:0000256" key="1">
    <source>
        <dbReference type="ARBA" id="ARBA00008769"/>
    </source>
</evidence>
<evidence type="ECO:0000313" key="4">
    <source>
        <dbReference type="Proteomes" id="UP001521074"/>
    </source>
</evidence>
<dbReference type="Pfam" id="PF04966">
    <property type="entry name" value="OprB"/>
    <property type="match status" value="1"/>
</dbReference>
<dbReference type="EMBL" id="JAJSOJ010000008">
    <property type="protein sequence ID" value="MCE0742806.1"/>
    <property type="molecule type" value="Genomic_DNA"/>
</dbReference>
<name>A0ABS8VWG4_9PROT</name>
<dbReference type="PANTHER" id="PTHR37944:SF1">
    <property type="entry name" value="PORIN B"/>
    <property type="match status" value="1"/>
</dbReference>
<dbReference type="PANTHER" id="PTHR37944">
    <property type="entry name" value="PORIN B"/>
    <property type="match status" value="1"/>
</dbReference>
<evidence type="ECO:0000256" key="2">
    <source>
        <dbReference type="RuleBase" id="RU363072"/>
    </source>
</evidence>
<sequence length="455" mass="50020">MGVLLHDLAPCQAGRMVKVRKTCPSHWRVCGLIVGTTFLLSTETVHAAENLDWLTDPGGWGGLKKQWQKAGVDVSIEDVEELWSIPTGGALPSQHYVGLTDVDVVLDLARLAGGNERDGAWGKFEVSALDLRGKPFSNYPLYAFNQTSSSEADPNLRLYELAYNWTSADGHIDTRIGKLDLSQDFMVSTTAQTFLNASFGWPMLPSNNLYGQGPASPVATPAFRLRYAFSKGWETQIAVADDNGTGARSFINDTDPWNQNQDPSGTHFNFRTGTFVIGEVAHNVNHNGKTGTYKAGFYVDTGRFPLQANQDVSRRGNWEVYMVMDHTLLKNIGAGELRGFVRWEYTGLADRNQISSSLDAGLVLDGPFHRSGDNVGIGFGYAAPSHYLMLQRPDGSERHHGNEYHLELTYAAQVLPWLVVQPDVQGLINPSGGAYDDGKKVKSALIFGLHMDMSF</sequence>
<evidence type="ECO:0000313" key="3">
    <source>
        <dbReference type="EMBL" id="MCE0742806.1"/>
    </source>
</evidence>
<dbReference type="InterPro" id="IPR038673">
    <property type="entry name" value="OprB_sf"/>
</dbReference>
<dbReference type="Proteomes" id="UP001521074">
    <property type="component" value="Unassembled WGS sequence"/>
</dbReference>
<keyword evidence="4" id="KW-1185">Reference proteome</keyword>
<dbReference type="RefSeq" id="WP_232876327.1">
    <property type="nucleotide sequence ID" value="NZ_JAJSOJ010000008.1"/>
</dbReference>
<dbReference type="Gene3D" id="2.40.160.180">
    <property type="entry name" value="Carbohydrate-selective porin OprB"/>
    <property type="match status" value="1"/>
</dbReference>
<protein>
    <submittedName>
        <fullName evidence="3">Carbohydrate porin</fullName>
    </submittedName>
</protein>